<feature type="coiled-coil region" evidence="1">
    <location>
        <begin position="239"/>
        <end position="266"/>
    </location>
</feature>
<dbReference type="Proteomes" id="UP000275652">
    <property type="component" value="Unassembled WGS sequence"/>
</dbReference>
<dbReference type="EMBL" id="QUTI01038703">
    <property type="protein sequence ID" value="RLO00808.1"/>
    <property type="molecule type" value="Genomic_DNA"/>
</dbReference>
<name>A0A9X8DNN7_APHAT</name>
<accession>A0A9X8DNN7</accession>
<proteinExistence type="predicted"/>
<feature type="non-terminal residue" evidence="2">
    <location>
        <position position="1"/>
    </location>
</feature>
<dbReference type="AlphaFoldDB" id="A0A9X8DNN7"/>
<sequence>MILMISYAMLAQVADSKQSRLRVIFSYGTEVTVPTSFVLAPFNIQNHQSKPQAQKQSNLPSKLQMEQAKGFFRRLKEIGTNIVSAVQTGNPLAAAKAALDAFTLGEPLYFYLVDEVTGVPVDNGGAYPIEITTRTDKYVKFIATNMALFQRGFHTQTTAVQQNPSWFPMTRPYSPLGTVSPTAVMHHLSEEQHPHVKPHDLAQIEAWLLGFEQEAQSFTSYFLFCELKFQQSAVLATDKSTVDELLVRLEQRVKELEAENADLRSSLASGSYGGSSSSTTTQAVSAFTKLALSNDFNP</sequence>
<reference evidence="2 3" key="1">
    <citation type="journal article" date="2018" name="J. Invertebr. Pathol.">
        <title>New genotyping method for the causative agent of crayfish plague (Aphanomyces astaci) based on whole genome data.</title>
        <authorList>
            <person name="Minardi D."/>
            <person name="Studholme D.J."/>
            <person name="van der Giezen M."/>
            <person name="Pretto T."/>
            <person name="Oidtmann B."/>
        </authorList>
    </citation>
    <scope>NUCLEOTIDE SEQUENCE [LARGE SCALE GENOMIC DNA]</scope>
    <source>
        <strain evidence="2 3">KB13</strain>
    </source>
</reference>
<comment type="caution">
    <text evidence="2">The sequence shown here is derived from an EMBL/GenBank/DDBJ whole genome shotgun (WGS) entry which is preliminary data.</text>
</comment>
<keyword evidence="1" id="KW-0175">Coiled coil</keyword>
<protein>
    <submittedName>
        <fullName evidence="2">Uncharacterized protein</fullName>
    </submittedName>
</protein>
<evidence type="ECO:0000256" key="1">
    <source>
        <dbReference type="SAM" id="Coils"/>
    </source>
</evidence>
<evidence type="ECO:0000313" key="3">
    <source>
        <dbReference type="Proteomes" id="UP000275652"/>
    </source>
</evidence>
<organism evidence="2 3">
    <name type="scientific">Aphanomyces astaci</name>
    <name type="common">Crayfish plague agent</name>
    <dbReference type="NCBI Taxonomy" id="112090"/>
    <lineage>
        <taxon>Eukaryota</taxon>
        <taxon>Sar</taxon>
        <taxon>Stramenopiles</taxon>
        <taxon>Oomycota</taxon>
        <taxon>Saprolegniomycetes</taxon>
        <taxon>Saprolegniales</taxon>
        <taxon>Verrucalvaceae</taxon>
        <taxon>Aphanomyces</taxon>
    </lineage>
</organism>
<gene>
    <name evidence="2" type="ORF">DYB28_013415</name>
</gene>
<evidence type="ECO:0000313" key="2">
    <source>
        <dbReference type="EMBL" id="RLO00808.1"/>
    </source>
</evidence>